<reference evidence="2 4" key="1">
    <citation type="submission" date="2015-09" db="EMBL/GenBank/DDBJ databases">
        <authorList>
            <consortium name="Pathogen Informatics"/>
        </authorList>
    </citation>
    <scope>NUCLEOTIDE SEQUENCE [LARGE SCALE GENOMIC DNA]</scope>
    <source>
        <strain evidence="2 4">2789STDY5834960</strain>
    </source>
</reference>
<dbReference type="OrthoDB" id="9772485at2"/>
<organism evidence="2 4">
    <name type="scientific">Roseburia intestinalis</name>
    <dbReference type="NCBI Taxonomy" id="166486"/>
    <lineage>
        <taxon>Bacteria</taxon>
        <taxon>Bacillati</taxon>
        <taxon>Bacillota</taxon>
        <taxon>Clostridia</taxon>
        <taxon>Lachnospirales</taxon>
        <taxon>Lachnospiraceae</taxon>
        <taxon>Roseburia</taxon>
    </lineage>
</organism>
<reference evidence="3 5" key="2">
    <citation type="submission" date="2018-08" db="EMBL/GenBank/DDBJ databases">
        <title>A genome reference for cultivated species of the human gut microbiota.</title>
        <authorList>
            <person name="Zou Y."/>
            <person name="Xue W."/>
            <person name="Luo G."/>
        </authorList>
    </citation>
    <scope>NUCLEOTIDE SEQUENCE [LARGE SCALE GENOMIC DNA]</scope>
    <source>
        <strain evidence="3 5">AF31-21AC</strain>
    </source>
</reference>
<dbReference type="EMBL" id="QRQN01000017">
    <property type="protein sequence ID" value="RHN06056.1"/>
    <property type="molecule type" value="Genomic_DNA"/>
</dbReference>
<evidence type="ECO:0000259" key="1">
    <source>
        <dbReference type="Pfam" id="PF11997"/>
    </source>
</evidence>
<dbReference type="RefSeq" id="WP_055194293.1">
    <property type="nucleotide sequence ID" value="NZ_CABIYH010000012.1"/>
</dbReference>
<evidence type="ECO:0000313" key="4">
    <source>
        <dbReference type="Proteomes" id="UP000095350"/>
    </source>
</evidence>
<evidence type="ECO:0000313" key="2">
    <source>
        <dbReference type="EMBL" id="CUN08103.1"/>
    </source>
</evidence>
<evidence type="ECO:0000313" key="3">
    <source>
        <dbReference type="EMBL" id="RHN06056.1"/>
    </source>
</evidence>
<dbReference type="STRING" id="166486.ERS852572_01821"/>
<dbReference type="Pfam" id="PF13692">
    <property type="entry name" value="Glyco_trans_1_4"/>
    <property type="match status" value="1"/>
</dbReference>
<feature type="domain" description="DUF3492" evidence="1">
    <location>
        <begin position="1"/>
        <end position="257"/>
    </location>
</feature>
<gene>
    <name evidence="3" type="ORF">DWZ31_13460</name>
    <name evidence="2" type="ORF">ERS852572_01821</name>
</gene>
<sequence>MKVCIVAEGCYPYVVGGVSSWINSMIKAFPDIEFVVLAIVANRSYRGKFVYELPENVSEVYELYLEDYDWVEQEKNKKLHLRQNEYEALRSLLLNRDVEWDTLFTLFEKKNFSLNALLMGEDFLNAVRECYQLRYPQVVFSDFLWTMRSIYLPLFLTLKMELPEADLYHCVATGYAGVIGSMAKKRYGCGLMVSEHGIYTREREEELIRAKWVGGIYKNIWIEQFKKMSLLAYRYADQVTCLYKHAMELQIELGCPAEKIKITPNGIDDQRFVRCLEEERKEDDTINIGAVLRIAPIKDVKTMIRAFAYAKKEAPKLALWIMGPSDEEKEYAKECFELVDLLGVEDVIFTGKVDVTEYLGKMDMTILTSISEGQPLTILESFAAKKPVIATDVGNCRGLIYGEGDSFGEAGIITHIMNVEEIAAAMVDLACHREKRIGMGKNGYRRLKSRYLVEDMKETYRQIYRQFEDEGRVQGKKGDV</sequence>
<dbReference type="PANTHER" id="PTHR12526:SF608">
    <property type="entry name" value="PELF"/>
    <property type="match status" value="1"/>
</dbReference>
<dbReference type="SUPFAM" id="SSF53756">
    <property type="entry name" value="UDP-Glycosyltransferase/glycogen phosphorylase"/>
    <property type="match status" value="1"/>
</dbReference>
<dbReference type="Proteomes" id="UP000095350">
    <property type="component" value="Unassembled WGS sequence"/>
</dbReference>
<dbReference type="Proteomes" id="UP000283586">
    <property type="component" value="Unassembled WGS sequence"/>
</dbReference>
<dbReference type="Gene3D" id="3.40.50.2000">
    <property type="entry name" value="Glycogen Phosphorylase B"/>
    <property type="match status" value="2"/>
</dbReference>
<accession>A0A173TZ42</accession>
<dbReference type="EMBL" id="CYXZ01000012">
    <property type="protein sequence ID" value="CUN08103.1"/>
    <property type="molecule type" value="Genomic_DNA"/>
</dbReference>
<dbReference type="InterPro" id="IPR047691">
    <property type="entry name" value="PelF-like"/>
</dbReference>
<proteinExistence type="predicted"/>
<name>A0A173TZ42_9FIRM</name>
<protein>
    <submittedName>
        <fullName evidence="2">Colanic acid biosynthesis glycosyltransferase WcaL</fullName>
    </submittedName>
    <submittedName>
        <fullName evidence="3">DUF3492 domain-containing protein</fullName>
    </submittedName>
</protein>
<dbReference type="NCBIfam" id="NF038011">
    <property type="entry name" value="PelF"/>
    <property type="match status" value="1"/>
</dbReference>
<dbReference type="InterPro" id="IPR022622">
    <property type="entry name" value="DUF3492"/>
</dbReference>
<dbReference type="Pfam" id="PF11997">
    <property type="entry name" value="DUF3492"/>
    <property type="match status" value="1"/>
</dbReference>
<dbReference type="PaxDb" id="166486-ERS852572_01821"/>
<keyword evidence="2" id="KW-0808">Transferase</keyword>
<dbReference type="GO" id="GO:0016740">
    <property type="term" value="F:transferase activity"/>
    <property type="evidence" value="ECO:0007669"/>
    <property type="project" value="UniProtKB-KW"/>
</dbReference>
<dbReference type="PANTHER" id="PTHR12526">
    <property type="entry name" value="GLYCOSYLTRANSFERASE"/>
    <property type="match status" value="1"/>
</dbReference>
<dbReference type="AlphaFoldDB" id="A0A173TZ42"/>
<evidence type="ECO:0000313" key="5">
    <source>
        <dbReference type="Proteomes" id="UP000283586"/>
    </source>
</evidence>